<keyword evidence="10" id="KW-0408">Iron</keyword>
<evidence type="ECO:0000256" key="11">
    <source>
        <dbReference type="ARBA" id="ARBA00023128"/>
    </source>
</evidence>
<evidence type="ECO:0000256" key="2">
    <source>
        <dbReference type="ARBA" id="ARBA00004305"/>
    </source>
</evidence>
<reference evidence="15" key="1">
    <citation type="submission" date="2020-04" db="EMBL/GenBank/DDBJ databases">
        <title>Analysis of mating type loci in Filobasidium floriforme.</title>
        <authorList>
            <person name="Nowrousian M."/>
        </authorList>
    </citation>
    <scope>NUCLEOTIDE SEQUENCE</scope>
    <source>
        <strain evidence="15">CBS 6242</strain>
    </source>
</reference>
<organism evidence="15 16">
    <name type="scientific">Filobasidium floriforme</name>
    <dbReference type="NCBI Taxonomy" id="5210"/>
    <lineage>
        <taxon>Eukaryota</taxon>
        <taxon>Fungi</taxon>
        <taxon>Dikarya</taxon>
        <taxon>Basidiomycota</taxon>
        <taxon>Agaricomycotina</taxon>
        <taxon>Tremellomycetes</taxon>
        <taxon>Filobasidiales</taxon>
        <taxon>Filobasidiaceae</taxon>
        <taxon>Filobasidium</taxon>
    </lineage>
</organism>
<dbReference type="SUPFAM" id="SSF48113">
    <property type="entry name" value="Heme-dependent peroxidases"/>
    <property type="match status" value="1"/>
</dbReference>
<evidence type="ECO:0000256" key="8">
    <source>
        <dbReference type="ARBA" id="ARBA00022946"/>
    </source>
</evidence>
<dbReference type="InterPro" id="IPR019794">
    <property type="entry name" value="Peroxidases_AS"/>
</dbReference>
<comment type="subcellular location">
    <subcellularLocation>
        <location evidence="3">Mitochondrion intermembrane space</location>
    </subcellularLocation>
    <subcellularLocation>
        <location evidence="2">Mitochondrion matrix</location>
    </subcellularLocation>
</comment>
<evidence type="ECO:0000256" key="1">
    <source>
        <dbReference type="ARBA" id="ARBA00003917"/>
    </source>
</evidence>
<comment type="caution">
    <text evidence="15">The sequence shown here is derived from an EMBL/GenBank/DDBJ whole genome shotgun (WGS) entry which is preliminary data.</text>
</comment>
<evidence type="ECO:0000256" key="4">
    <source>
        <dbReference type="ARBA" id="ARBA00005997"/>
    </source>
</evidence>
<sequence length="325" mass="35982">MGKFQARAVGKGDYDGIRKQIVEVLEQPGYDDGSAGPVLVRLAWHASGTFSLVEHNGGSNGAGMRFGKERDDPANAGLVHAIEFIMPIQAANPWITHADLWTLAGVTALEAMKGPKVPWRPGRTDYDDESHADDHRGNIGDRLPDGALGADHLRHVFGRMGYSDQEIVALSGAHNLGRCHADRSGFDGPWVVNPTRFSNQYFKLLSTRKWTPRKWDGPFQYETIVAGERLMMLPTDMALMEDPEFKKWVLIYAKDQKKFFEDFALAFGKLIELGVDRDDSGFSRLVNKAAREGKPLDKVGGGCPFASAIKQGKTELDKNPRESKL</sequence>
<dbReference type="GO" id="GO:0020037">
    <property type="term" value="F:heme binding"/>
    <property type="evidence" value="ECO:0007669"/>
    <property type="project" value="UniProtKB-UniRule"/>
</dbReference>
<name>A0A8K0JH34_9TREE</name>
<dbReference type="GO" id="GO:0005758">
    <property type="term" value="C:mitochondrial intermembrane space"/>
    <property type="evidence" value="ECO:0007669"/>
    <property type="project" value="UniProtKB-SubCell"/>
</dbReference>
<dbReference type="FunFam" id="1.10.420.10:FF:000009">
    <property type="entry name" value="Ascorbate peroxidase"/>
    <property type="match status" value="1"/>
</dbReference>
<evidence type="ECO:0000256" key="9">
    <source>
        <dbReference type="ARBA" id="ARBA00023002"/>
    </source>
</evidence>
<dbReference type="Gene3D" id="1.10.520.10">
    <property type="match status" value="1"/>
</dbReference>
<evidence type="ECO:0000256" key="13">
    <source>
        <dbReference type="RuleBase" id="RU363051"/>
    </source>
</evidence>
<dbReference type="PRINTS" id="PR00458">
    <property type="entry name" value="PEROXIDASE"/>
</dbReference>
<dbReference type="AlphaFoldDB" id="A0A8K0JH34"/>
<comment type="function">
    <text evidence="1">Destroys radicals which are normally produced within the cells and which are toxic to biological systems.</text>
</comment>
<dbReference type="Gene3D" id="1.10.420.10">
    <property type="entry name" value="Peroxidase, domain 2"/>
    <property type="match status" value="1"/>
</dbReference>
<evidence type="ECO:0000256" key="6">
    <source>
        <dbReference type="ARBA" id="ARBA00022617"/>
    </source>
</evidence>
<dbReference type="Proteomes" id="UP000812966">
    <property type="component" value="Unassembled WGS sequence"/>
</dbReference>
<dbReference type="InterPro" id="IPR010255">
    <property type="entry name" value="Haem_peroxidase_sf"/>
</dbReference>
<dbReference type="PRINTS" id="PR00459">
    <property type="entry name" value="ASPEROXIDASE"/>
</dbReference>
<keyword evidence="16" id="KW-1185">Reference proteome</keyword>
<evidence type="ECO:0000256" key="12">
    <source>
        <dbReference type="ARBA" id="ARBA00049265"/>
    </source>
</evidence>
<keyword evidence="5 13" id="KW-0575">Peroxidase</keyword>
<dbReference type="GO" id="GO:0005759">
    <property type="term" value="C:mitochondrial matrix"/>
    <property type="evidence" value="ECO:0007669"/>
    <property type="project" value="UniProtKB-SubCell"/>
</dbReference>
<keyword evidence="6" id="KW-0349">Heme</keyword>
<feature type="domain" description="Plant heme peroxidase family profile" evidence="14">
    <location>
        <begin position="95"/>
        <end position="307"/>
    </location>
</feature>
<dbReference type="PANTHER" id="PTHR31356:SF36">
    <property type="entry name" value="L-ASCORBATE PEROXIDASE 3"/>
    <property type="match status" value="1"/>
</dbReference>
<keyword evidence="9 13" id="KW-0560">Oxidoreductase</keyword>
<dbReference type="InterPro" id="IPR002207">
    <property type="entry name" value="Peroxidase_I"/>
</dbReference>
<dbReference type="InterPro" id="IPR044831">
    <property type="entry name" value="Ccp1-like"/>
</dbReference>
<dbReference type="PROSITE" id="PS50873">
    <property type="entry name" value="PEROXIDASE_4"/>
    <property type="match status" value="1"/>
</dbReference>
<protein>
    <recommendedName>
        <fullName evidence="13">Peroxidase</fullName>
        <ecNumber evidence="13">1.11.1.-</ecNumber>
    </recommendedName>
</protein>
<dbReference type="GO" id="GO:0034599">
    <property type="term" value="P:cellular response to oxidative stress"/>
    <property type="evidence" value="ECO:0007669"/>
    <property type="project" value="InterPro"/>
</dbReference>
<evidence type="ECO:0000256" key="5">
    <source>
        <dbReference type="ARBA" id="ARBA00022559"/>
    </source>
</evidence>
<comment type="catalytic activity">
    <reaction evidence="12">
        <text>2 Fe(II)-[cytochrome c] + H2O2 + 2 H(+) = 2 Fe(III)-[cytochrome c] + 2 H2O</text>
        <dbReference type="Rhea" id="RHEA:16581"/>
        <dbReference type="Rhea" id="RHEA-COMP:10350"/>
        <dbReference type="Rhea" id="RHEA-COMP:14399"/>
        <dbReference type="ChEBI" id="CHEBI:15377"/>
        <dbReference type="ChEBI" id="CHEBI:15378"/>
        <dbReference type="ChEBI" id="CHEBI:16240"/>
        <dbReference type="ChEBI" id="CHEBI:29033"/>
        <dbReference type="ChEBI" id="CHEBI:29034"/>
        <dbReference type="EC" id="1.11.1.5"/>
    </reaction>
</comment>
<evidence type="ECO:0000259" key="14">
    <source>
        <dbReference type="PROSITE" id="PS50873"/>
    </source>
</evidence>
<dbReference type="GO" id="GO:0000302">
    <property type="term" value="P:response to reactive oxygen species"/>
    <property type="evidence" value="ECO:0007669"/>
    <property type="project" value="TreeGrafter"/>
</dbReference>
<evidence type="ECO:0000256" key="7">
    <source>
        <dbReference type="ARBA" id="ARBA00022723"/>
    </source>
</evidence>
<dbReference type="FunFam" id="1.10.520.10:FF:000005">
    <property type="entry name" value="Cytochrome c peroxidase"/>
    <property type="match status" value="1"/>
</dbReference>
<keyword evidence="7" id="KW-0479">Metal-binding</keyword>
<dbReference type="GO" id="GO:0046872">
    <property type="term" value="F:metal ion binding"/>
    <property type="evidence" value="ECO:0007669"/>
    <property type="project" value="UniProtKB-UniRule"/>
</dbReference>
<accession>A0A8K0JH34</accession>
<dbReference type="GO" id="GO:0004130">
    <property type="term" value="F:cytochrome-c peroxidase activity"/>
    <property type="evidence" value="ECO:0007669"/>
    <property type="project" value="UniProtKB-EC"/>
</dbReference>
<dbReference type="Pfam" id="PF00141">
    <property type="entry name" value="peroxidase"/>
    <property type="match status" value="1"/>
</dbReference>
<evidence type="ECO:0000256" key="10">
    <source>
        <dbReference type="ARBA" id="ARBA00023004"/>
    </source>
</evidence>
<evidence type="ECO:0000313" key="16">
    <source>
        <dbReference type="Proteomes" id="UP000812966"/>
    </source>
</evidence>
<keyword evidence="11" id="KW-0496">Mitochondrion</keyword>
<dbReference type="InterPro" id="IPR002016">
    <property type="entry name" value="Haem_peroxidase"/>
</dbReference>
<dbReference type="PROSITE" id="PS00436">
    <property type="entry name" value="PEROXIDASE_2"/>
    <property type="match status" value="1"/>
</dbReference>
<evidence type="ECO:0000256" key="3">
    <source>
        <dbReference type="ARBA" id="ARBA00004569"/>
    </source>
</evidence>
<gene>
    <name evidence="15" type="ORF">FFLO_05606</name>
</gene>
<dbReference type="PANTHER" id="PTHR31356">
    <property type="entry name" value="THYLAKOID LUMENAL 29 KDA PROTEIN, CHLOROPLASTIC-RELATED"/>
    <property type="match status" value="1"/>
</dbReference>
<evidence type="ECO:0000313" key="15">
    <source>
        <dbReference type="EMBL" id="KAG7529499.1"/>
    </source>
</evidence>
<comment type="similarity">
    <text evidence="4">Belongs to the peroxidase family. Cytochrome c peroxidase subfamily.</text>
</comment>
<keyword evidence="8" id="KW-0809">Transit peptide</keyword>
<dbReference type="EC" id="1.11.1.-" evidence="13"/>
<proteinExistence type="inferred from homology"/>
<dbReference type="EMBL" id="JABELV010000147">
    <property type="protein sequence ID" value="KAG7529499.1"/>
    <property type="molecule type" value="Genomic_DNA"/>
</dbReference>
<dbReference type="GO" id="GO:0042744">
    <property type="term" value="P:hydrogen peroxide catabolic process"/>
    <property type="evidence" value="ECO:0007669"/>
    <property type="project" value="TreeGrafter"/>
</dbReference>